<dbReference type="Pfam" id="PF15320">
    <property type="entry name" value="RAM"/>
    <property type="match status" value="1"/>
</dbReference>
<reference evidence="2" key="2">
    <citation type="submission" date="2023-05" db="EMBL/GenBank/DDBJ databases">
        <authorList>
            <person name="Fouks B."/>
        </authorList>
    </citation>
    <scope>NUCLEOTIDE SEQUENCE</scope>
    <source>
        <strain evidence="2">Stay&amp;Tobe</strain>
        <tissue evidence="2">Testes</tissue>
    </source>
</reference>
<organism evidence="2 3">
    <name type="scientific">Diploptera punctata</name>
    <name type="common">Pacific beetle cockroach</name>
    <dbReference type="NCBI Taxonomy" id="6984"/>
    <lineage>
        <taxon>Eukaryota</taxon>
        <taxon>Metazoa</taxon>
        <taxon>Ecdysozoa</taxon>
        <taxon>Arthropoda</taxon>
        <taxon>Hexapoda</taxon>
        <taxon>Insecta</taxon>
        <taxon>Pterygota</taxon>
        <taxon>Neoptera</taxon>
        <taxon>Polyneoptera</taxon>
        <taxon>Dictyoptera</taxon>
        <taxon>Blattodea</taxon>
        <taxon>Blaberoidea</taxon>
        <taxon>Blaberidae</taxon>
        <taxon>Diplopterinae</taxon>
        <taxon>Diploptera</taxon>
    </lineage>
</organism>
<keyword evidence="3" id="KW-1185">Reference proteome</keyword>
<evidence type="ECO:0000313" key="3">
    <source>
        <dbReference type="Proteomes" id="UP001233999"/>
    </source>
</evidence>
<dbReference type="GO" id="GO:0003723">
    <property type="term" value="F:RNA binding"/>
    <property type="evidence" value="ECO:0007669"/>
    <property type="project" value="InterPro"/>
</dbReference>
<evidence type="ECO:0008006" key="4">
    <source>
        <dbReference type="Google" id="ProtNLM"/>
    </source>
</evidence>
<reference evidence="2" key="1">
    <citation type="journal article" date="2023" name="IScience">
        <title>Live-bearing cockroach genome reveals convergent evolutionary mechanisms linked to viviparity in insects and beyond.</title>
        <authorList>
            <person name="Fouks B."/>
            <person name="Harrison M.C."/>
            <person name="Mikhailova A.A."/>
            <person name="Marchal E."/>
            <person name="English S."/>
            <person name="Carruthers M."/>
            <person name="Jennings E.C."/>
            <person name="Chiamaka E.L."/>
            <person name="Frigard R.A."/>
            <person name="Pippel M."/>
            <person name="Attardo G.M."/>
            <person name="Benoit J.B."/>
            <person name="Bornberg-Bauer E."/>
            <person name="Tobe S.S."/>
        </authorList>
    </citation>
    <scope>NUCLEOTIDE SEQUENCE</scope>
    <source>
        <strain evidence="2">Stay&amp;Tobe</strain>
    </source>
</reference>
<proteinExistence type="predicted"/>
<dbReference type="EMBL" id="JASPKZ010003868">
    <property type="protein sequence ID" value="KAJ9591441.1"/>
    <property type="molecule type" value="Genomic_DNA"/>
</dbReference>
<feature type="region of interest" description="Disordered" evidence="1">
    <location>
        <begin position="70"/>
        <end position="116"/>
    </location>
</feature>
<sequence length="116" mass="13778">MTAEENSTAGEICVAAIALTEEQKQFLAECESQFADRYTDKDEEFVKYKEKSNTPPIVDPWYNNKPRRNYDWSSRGNPGRRHQNYYRNERGYNQHGNGGGYHRQSDRYYHSRNKPY</sequence>
<dbReference type="GO" id="GO:0031533">
    <property type="term" value="C:mRNA capping enzyme complex"/>
    <property type="evidence" value="ECO:0007669"/>
    <property type="project" value="InterPro"/>
</dbReference>
<evidence type="ECO:0000313" key="2">
    <source>
        <dbReference type="EMBL" id="KAJ9591441.1"/>
    </source>
</evidence>
<dbReference type="InterPro" id="IPR028271">
    <property type="entry name" value="RAMAC"/>
</dbReference>
<accession>A0AAD8A2Y8</accession>
<comment type="caution">
    <text evidence="2">The sequence shown here is derived from an EMBL/GenBank/DDBJ whole genome shotgun (WGS) entry which is preliminary data.</text>
</comment>
<dbReference type="Proteomes" id="UP001233999">
    <property type="component" value="Unassembled WGS sequence"/>
</dbReference>
<protein>
    <recommendedName>
        <fullName evidence="4">RNMT-activating mini protein</fullName>
    </recommendedName>
</protein>
<name>A0AAD8A2Y8_DIPPU</name>
<dbReference type="AlphaFoldDB" id="A0AAD8A2Y8"/>
<evidence type="ECO:0000256" key="1">
    <source>
        <dbReference type="SAM" id="MobiDB-lite"/>
    </source>
</evidence>
<gene>
    <name evidence="2" type="ORF">L9F63_002047</name>
</gene>
<dbReference type="GO" id="GO:0106005">
    <property type="term" value="P:RNA 5'-cap (guanine-N7)-methylation"/>
    <property type="evidence" value="ECO:0007669"/>
    <property type="project" value="InterPro"/>
</dbReference>